<proteinExistence type="predicted"/>
<keyword evidence="3" id="KW-1185">Reference proteome</keyword>
<feature type="region of interest" description="Disordered" evidence="1">
    <location>
        <begin position="1"/>
        <end position="24"/>
    </location>
</feature>
<dbReference type="AlphaFoldDB" id="R7RZN5"/>
<gene>
    <name evidence="2" type="ORF">STEHIDRAFT_69093</name>
</gene>
<dbReference type="RefSeq" id="XP_007311066.1">
    <property type="nucleotide sequence ID" value="XM_007311004.1"/>
</dbReference>
<organism evidence="2 3">
    <name type="scientific">Stereum hirsutum (strain FP-91666)</name>
    <name type="common">White-rot fungus</name>
    <dbReference type="NCBI Taxonomy" id="721885"/>
    <lineage>
        <taxon>Eukaryota</taxon>
        <taxon>Fungi</taxon>
        <taxon>Dikarya</taxon>
        <taxon>Basidiomycota</taxon>
        <taxon>Agaricomycotina</taxon>
        <taxon>Agaricomycetes</taxon>
        <taxon>Russulales</taxon>
        <taxon>Stereaceae</taxon>
        <taxon>Stereum</taxon>
    </lineage>
</organism>
<reference evidence="3" key="1">
    <citation type="journal article" date="2012" name="Science">
        <title>The Paleozoic origin of enzymatic lignin decomposition reconstructed from 31 fungal genomes.</title>
        <authorList>
            <person name="Floudas D."/>
            <person name="Binder M."/>
            <person name="Riley R."/>
            <person name="Barry K."/>
            <person name="Blanchette R.A."/>
            <person name="Henrissat B."/>
            <person name="Martinez A.T."/>
            <person name="Otillar R."/>
            <person name="Spatafora J.W."/>
            <person name="Yadav J.S."/>
            <person name="Aerts A."/>
            <person name="Benoit I."/>
            <person name="Boyd A."/>
            <person name="Carlson A."/>
            <person name="Copeland A."/>
            <person name="Coutinho P.M."/>
            <person name="de Vries R.P."/>
            <person name="Ferreira P."/>
            <person name="Findley K."/>
            <person name="Foster B."/>
            <person name="Gaskell J."/>
            <person name="Glotzer D."/>
            <person name="Gorecki P."/>
            <person name="Heitman J."/>
            <person name="Hesse C."/>
            <person name="Hori C."/>
            <person name="Igarashi K."/>
            <person name="Jurgens J.A."/>
            <person name="Kallen N."/>
            <person name="Kersten P."/>
            <person name="Kohler A."/>
            <person name="Kuees U."/>
            <person name="Kumar T.K.A."/>
            <person name="Kuo A."/>
            <person name="LaButti K."/>
            <person name="Larrondo L.F."/>
            <person name="Lindquist E."/>
            <person name="Ling A."/>
            <person name="Lombard V."/>
            <person name="Lucas S."/>
            <person name="Lundell T."/>
            <person name="Martin R."/>
            <person name="McLaughlin D.J."/>
            <person name="Morgenstern I."/>
            <person name="Morin E."/>
            <person name="Murat C."/>
            <person name="Nagy L.G."/>
            <person name="Nolan M."/>
            <person name="Ohm R.A."/>
            <person name="Patyshakuliyeva A."/>
            <person name="Rokas A."/>
            <person name="Ruiz-Duenas F.J."/>
            <person name="Sabat G."/>
            <person name="Salamov A."/>
            <person name="Samejima M."/>
            <person name="Schmutz J."/>
            <person name="Slot J.C."/>
            <person name="St John F."/>
            <person name="Stenlid J."/>
            <person name="Sun H."/>
            <person name="Sun S."/>
            <person name="Syed K."/>
            <person name="Tsang A."/>
            <person name="Wiebenga A."/>
            <person name="Young D."/>
            <person name="Pisabarro A."/>
            <person name="Eastwood D.C."/>
            <person name="Martin F."/>
            <person name="Cullen D."/>
            <person name="Grigoriev I.V."/>
            <person name="Hibbett D.S."/>
        </authorList>
    </citation>
    <scope>NUCLEOTIDE SEQUENCE [LARGE SCALE GENOMIC DNA]</scope>
    <source>
        <strain evidence="3">FP-91666</strain>
    </source>
</reference>
<evidence type="ECO:0000313" key="2">
    <source>
        <dbReference type="EMBL" id="EIM79777.1"/>
    </source>
</evidence>
<evidence type="ECO:0000313" key="3">
    <source>
        <dbReference type="Proteomes" id="UP000053927"/>
    </source>
</evidence>
<feature type="compositionally biased region" description="Basic residues" evidence="1">
    <location>
        <begin position="128"/>
        <end position="142"/>
    </location>
</feature>
<feature type="compositionally biased region" description="Pro residues" evidence="1">
    <location>
        <begin position="1"/>
        <end position="11"/>
    </location>
</feature>
<dbReference type="EMBL" id="JH687401">
    <property type="protein sequence ID" value="EIM79777.1"/>
    <property type="molecule type" value="Genomic_DNA"/>
</dbReference>
<dbReference type="GeneID" id="18806506"/>
<accession>R7RZN5</accession>
<feature type="compositionally biased region" description="Polar residues" evidence="1">
    <location>
        <begin position="96"/>
        <end position="111"/>
    </location>
</feature>
<feature type="region of interest" description="Disordered" evidence="1">
    <location>
        <begin position="92"/>
        <end position="142"/>
    </location>
</feature>
<dbReference type="OMA" id="HTSKYPA"/>
<dbReference type="OrthoDB" id="3253810at2759"/>
<feature type="non-terminal residue" evidence="2">
    <location>
        <position position="1"/>
    </location>
</feature>
<name>R7RZN5_STEHR</name>
<dbReference type="Proteomes" id="UP000053927">
    <property type="component" value="Unassembled WGS sequence"/>
</dbReference>
<dbReference type="eggNOG" id="ENOG502STT6">
    <property type="taxonomic scope" value="Eukaryota"/>
</dbReference>
<dbReference type="KEGG" id="shs:STEHIDRAFT_69093"/>
<sequence length="142" mass="15747">PRPRNYPPPPTGHELMRLFPPPPPDQFSILKPGPTSIYFHQQERAFFSQAGKEIVRVRVESDFQPSATLSKGGMEGMKRGEPWTAAATMALALSPHGQQQPAKRSESSSASVEEWRAPAPGTAPPRESRRRSGKHTKRVVVR</sequence>
<evidence type="ECO:0000256" key="1">
    <source>
        <dbReference type="SAM" id="MobiDB-lite"/>
    </source>
</evidence>
<protein>
    <submittedName>
        <fullName evidence="2">Uncharacterized protein</fullName>
    </submittedName>
</protein>